<evidence type="ECO:0000256" key="7">
    <source>
        <dbReference type="HAMAP-Rule" id="MF_00090"/>
    </source>
</evidence>
<organism evidence="8">
    <name type="scientific">Sinorhizobium medicae</name>
    <dbReference type="NCBI Taxonomy" id="110321"/>
    <lineage>
        <taxon>Bacteria</taxon>
        <taxon>Pseudomonadati</taxon>
        <taxon>Pseudomonadota</taxon>
        <taxon>Alphaproteobacteria</taxon>
        <taxon>Hyphomicrobiales</taxon>
        <taxon>Rhizobiaceae</taxon>
        <taxon>Sinorhizobium/Ensifer group</taxon>
        <taxon>Sinorhizobium</taxon>
    </lineage>
</organism>
<reference evidence="8" key="1">
    <citation type="submission" date="2019-06" db="EMBL/GenBank/DDBJ databases">
        <authorList>
            <person name="Le Quere A."/>
            <person name="Colella S."/>
        </authorList>
    </citation>
    <scope>NUCLEOTIDE SEQUENCE</scope>
    <source>
        <strain evidence="8">EmedicaeMD41</strain>
    </source>
</reference>
<keyword evidence="4 7" id="KW-0489">Methyltransferase</keyword>
<gene>
    <name evidence="7 8" type="primary">pcm</name>
    <name evidence="8" type="ORF">EMEDMD4_500105</name>
</gene>
<dbReference type="SUPFAM" id="SSF159501">
    <property type="entry name" value="EreA/ChaN-like"/>
    <property type="match status" value="1"/>
</dbReference>
<dbReference type="InterPro" id="IPR029063">
    <property type="entry name" value="SAM-dependent_MTases_sf"/>
</dbReference>
<dbReference type="Pfam" id="PF01135">
    <property type="entry name" value="PCMT"/>
    <property type="match status" value="1"/>
</dbReference>
<dbReference type="NCBIfam" id="NF001453">
    <property type="entry name" value="PRK00312.1"/>
    <property type="match status" value="1"/>
</dbReference>
<dbReference type="FunFam" id="3.40.50.150:FF:000010">
    <property type="entry name" value="Protein-L-isoaspartate O-methyltransferase"/>
    <property type="match status" value="1"/>
</dbReference>
<evidence type="ECO:0000256" key="2">
    <source>
        <dbReference type="ARBA" id="ARBA00005369"/>
    </source>
</evidence>
<dbReference type="AlphaFoldDB" id="A0A508X1C5"/>
<comment type="similarity">
    <text evidence="2 7">Belongs to the methyltransferase superfamily. L-isoaspartyl/D-aspartyl protein methyltransferase family.</text>
</comment>
<dbReference type="EC" id="2.1.1.77" evidence="7"/>
<evidence type="ECO:0000256" key="1">
    <source>
        <dbReference type="ARBA" id="ARBA00004496"/>
    </source>
</evidence>
<proteinExistence type="inferred from homology"/>
<keyword evidence="5 7" id="KW-0808">Transferase</keyword>
<dbReference type="Proteomes" id="UP000507954">
    <property type="component" value="Unassembled WGS sequence"/>
</dbReference>
<keyword evidence="3 7" id="KW-0963">Cytoplasm</keyword>
<evidence type="ECO:0000256" key="4">
    <source>
        <dbReference type="ARBA" id="ARBA00022603"/>
    </source>
</evidence>
<dbReference type="Gene3D" id="3.40.1660.10">
    <property type="entry name" value="EreA-like (biosynthetic domain)"/>
    <property type="match status" value="1"/>
</dbReference>
<dbReference type="GO" id="GO:0030091">
    <property type="term" value="P:protein repair"/>
    <property type="evidence" value="ECO:0007669"/>
    <property type="project" value="UniProtKB-UniRule"/>
</dbReference>
<dbReference type="SUPFAM" id="SSF53335">
    <property type="entry name" value="S-adenosyl-L-methionine-dependent methyltransferases"/>
    <property type="match status" value="1"/>
</dbReference>
<evidence type="ECO:0000256" key="5">
    <source>
        <dbReference type="ARBA" id="ARBA00022679"/>
    </source>
</evidence>
<dbReference type="NCBIfam" id="TIGR00080">
    <property type="entry name" value="pimt"/>
    <property type="match status" value="1"/>
</dbReference>
<protein>
    <recommendedName>
        <fullName evidence="7">Protein-L-isoaspartate O-methyltransferase</fullName>
        <ecNumber evidence="7">2.1.1.77</ecNumber>
    </recommendedName>
    <alternativeName>
        <fullName evidence="7">L-isoaspartyl protein carboxyl methyltransferase</fullName>
    </alternativeName>
    <alternativeName>
        <fullName evidence="7">Protein L-isoaspartyl methyltransferase</fullName>
    </alternativeName>
    <alternativeName>
        <fullName evidence="7">Protein-beta-aspartate methyltransferase</fullName>
        <shortName evidence="7">PIMT</shortName>
    </alternativeName>
</protein>
<dbReference type="EMBL" id="CABFNB010000118">
    <property type="protein sequence ID" value="VTZ63549.1"/>
    <property type="molecule type" value="Genomic_DNA"/>
</dbReference>
<dbReference type="Pfam" id="PF05139">
    <property type="entry name" value="Erythro_esteras"/>
    <property type="match status" value="1"/>
</dbReference>
<dbReference type="InterPro" id="IPR000682">
    <property type="entry name" value="PCMT"/>
</dbReference>
<keyword evidence="6 7" id="KW-0949">S-adenosyl-L-methionine</keyword>
<dbReference type="PANTHER" id="PTHR31299:SF0">
    <property type="entry name" value="ESTERASE, PUTATIVE (AFU_ORTHOLOGUE AFUA_1G05850)-RELATED"/>
    <property type="match status" value="1"/>
</dbReference>
<dbReference type="InterPro" id="IPR007815">
    <property type="entry name" value="Emycin_Estase"/>
</dbReference>
<dbReference type="CDD" id="cd14728">
    <property type="entry name" value="Ere-like"/>
    <property type="match status" value="1"/>
</dbReference>
<dbReference type="GO" id="GO:0032259">
    <property type="term" value="P:methylation"/>
    <property type="evidence" value="ECO:0007669"/>
    <property type="project" value="UniProtKB-KW"/>
</dbReference>
<comment type="function">
    <text evidence="7">Catalyzes the methyl esterification of L-isoaspartyl residues in peptides and proteins that result from spontaneous decomposition of normal L-aspartyl and L-asparaginyl residues. It plays a role in the repair and/or degradation of damaged proteins.</text>
</comment>
<dbReference type="RefSeq" id="WP_101805986.1">
    <property type="nucleotide sequence ID" value="NZ_CABFNB010000118.1"/>
</dbReference>
<dbReference type="Gene3D" id="3.40.50.150">
    <property type="entry name" value="Vaccinia Virus protein VP39"/>
    <property type="match status" value="1"/>
</dbReference>
<name>A0A508X1C5_9HYPH</name>
<evidence type="ECO:0000256" key="6">
    <source>
        <dbReference type="ARBA" id="ARBA00022691"/>
    </source>
</evidence>
<comment type="catalytic activity">
    <reaction evidence="7">
        <text>[protein]-L-isoaspartate + S-adenosyl-L-methionine = [protein]-L-isoaspartate alpha-methyl ester + S-adenosyl-L-homocysteine</text>
        <dbReference type="Rhea" id="RHEA:12705"/>
        <dbReference type="Rhea" id="RHEA-COMP:12143"/>
        <dbReference type="Rhea" id="RHEA-COMP:12144"/>
        <dbReference type="ChEBI" id="CHEBI:57856"/>
        <dbReference type="ChEBI" id="CHEBI:59789"/>
        <dbReference type="ChEBI" id="CHEBI:90596"/>
        <dbReference type="ChEBI" id="CHEBI:90598"/>
        <dbReference type="EC" id="2.1.1.77"/>
    </reaction>
</comment>
<dbReference type="PROSITE" id="PS01279">
    <property type="entry name" value="PCMT"/>
    <property type="match status" value="1"/>
</dbReference>
<dbReference type="PANTHER" id="PTHR31299">
    <property type="entry name" value="ESTERASE, PUTATIVE (AFU_ORTHOLOGUE AFUA_1G05850)-RELATED"/>
    <property type="match status" value="1"/>
</dbReference>
<accession>A0A508X1C5</accession>
<feature type="active site" evidence="7">
    <location>
        <position position="62"/>
    </location>
</feature>
<evidence type="ECO:0000313" key="8">
    <source>
        <dbReference type="EMBL" id="VTZ63549.1"/>
    </source>
</evidence>
<sequence>MIDLSRARERMIASHLSRRGIRNDHVVKAMRVVPREAFVEPGFEEFAYEDSALSIGHGQTISQPYIVALMIERAEVQPGDTVLEIGTGSGYAAAVLSRIAAHVYTIERHAGLAKIAGQRFADLRYKNIDVRVGDGTTGWPEAGPFDAILVAAGSPEIPYALKQQLDLGGHLVIPVGPPDEQRLLKVTRVSATTFKEQDLGGVRFVPLIGEYGWHDERAEPRAKQSLRPAPTLSEMVTSAAEPLPAFDDPAFGRLFDRFAGRRVVLLGEASHGTSEFYRARAAITRRLIEEHGFTIVAVEADWPDAAAIDRYVRHRASGMLQDAPFQRFPVWMWRNREVMEFVEWMRELNGSREASDRAGFHGLDIYNMRGSIAAVLRYLDQTDPQAAAVARERYGCLTPWQNEPSTYGRAAMTAGFRKCEKAVVEQCRELLEKQLEAGRGSGDELLDAVQNARLVASAERYYRIMYYAGPDSWNMRDSHMFETLEHLLNARGDQSKAVVWAHNSHIGDARHTEMGTAREELNIGQLCRERYGDQAVLIGFGTYSGRVAAASDWDGDMEVKTIRASLEGSYERVLHDSGVARFLIDFARHAPLRECLLKPMLERFIGVIYRPETERLSHYAHASLPRQFDAFVWFDETNPVEPLGPEHTRAGVPDTFPFGL</sequence>
<dbReference type="Gene3D" id="3.30.1870.10">
    <property type="entry name" value="EreA-like, domain 2"/>
    <property type="match status" value="1"/>
</dbReference>
<dbReference type="HAMAP" id="MF_00090">
    <property type="entry name" value="PIMT"/>
    <property type="match status" value="1"/>
</dbReference>
<dbReference type="GO" id="GO:0005737">
    <property type="term" value="C:cytoplasm"/>
    <property type="evidence" value="ECO:0007669"/>
    <property type="project" value="UniProtKB-SubCell"/>
</dbReference>
<dbReference type="GO" id="GO:0046677">
    <property type="term" value="P:response to antibiotic"/>
    <property type="evidence" value="ECO:0007669"/>
    <property type="project" value="InterPro"/>
</dbReference>
<comment type="subcellular location">
    <subcellularLocation>
        <location evidence="1 7">Cytoplasm</location>
    </subcellularLocation>
</comment>
<evidence type="ECO:0000256" key="3">
    <source>
        <dbReference type="ARBA" id="ARBA00022490"/>
    </source>
</evidence>
<dbReference type="InterPro" id="IPR052036">
    <property type="entry name" value="Hydrolase/PRTase-associated"/>
</dbReference>
<dbReference type="GO" id="GO:0004719">
    <property type="term" value="F:protein-L-isoaspartate (D-aspartate) O-methyltransferase activity"/>
    <property type="evidence" value="ECO:0007669"/>
    <property type="project" value="UniProtKB-UniRule"/>
</dbReference>
<dbReference type="CDD" id="cd02440">
    <property type="entry name" value="AdoMet_MTases"/>
    <property type="match status" value="1"/>
</dbReference>